<evidence type="ECO:0000256" key="11">
    <source>
        <dbReference type="ARBA" id="ARBA00022842"/>
    </source>
</evidence>
<accession>A0A5F1Z1W9</accession>
<dbReference type="GO" id="GO:0005886">
    <property type="term" value="C:plasma membrane"/>
    <property type="evidence" value="ECO:0007669"/>
    <property type="project" value="UniProtKB-SubCell"/>
</dbReference>
<keyword evidence="12 19" id="KW-1133">Transmembrane helix</keyword>
<evidence type="ECO:0000256" key="10">
    <source>
        <dbReference type="ARBA" id="ARBA00022692"/>
    </source>
</evidence>
<dbReference type="AlphaFoldDB" id="A0A5F1Z1W9"/>
<keyword evidence="7 19" id="KW-1003">Cell membrane</keyword>
<keyword evidence="13 19" id="KW-0472">Membrane</keyword>
<name>A0A5F1Z1W9_9LEPT</name>
<comment type="pathway">
    <text evidence="3 19">Cofactor biosynthesis; adenosylcobalamin biosynthesis; adenosylcobalamin from cob(II)yrinate a,c-diamide: step 7/7.</text>
</comment>
<proteinExistence type="inferred from homology"/>
<keyword evidence="21" id="KW-1185">Reference proteome</keyword>
<dbReference type="NCBIfam" id="TIGR00317">
    <property type="entry name" value="cobS"/>
    <property type="match status" value="1"/>
</dbReference>
<feature type="transmembrane region" description="Helical" evidence="19">
    <location>
        <begin position="211"/>
        <end position="229"/>
    </location>
</feature>
<evidence type="ECO:0000256" key="5">
    <source>
        <dbReference type="ARBA" id="ARBA00013200"/>
    </source>
</evidence>
<evidence type="ECO:0000256" key="15">
    <source>
        <dbReference type="ARBA" id="ARBA00032605"/>
    </source>
</evidence>
<comment type="similarity">
    <text evidence="4 19">Belongs to the CobS family.</text>
</comment>
<sequence>MIFSTLREELNRFCASLMFNTRLPIPFFYLYSEATVSRSSRYFPLIGWIVFAGSSFSIYGFSFLLPPEISVILGMIVSVLITGGFHEDGLADVCDAFGGGWNKEKILEIMKDSRIGTFGSLGLILVLGLKFYLLVHLLRTSPSIFLLTTWLAHSISRWFALLLMMLIPYSRDNDLSKSKPMVKKLPPSDFIVSVFFGWLPAFYLLLKNQDLTSNVLLAVALCFGTVFYLRYYFRKWIGGFTGDCLGFTQQTTELMIYLGISVSWNFI</sequence>
<protein>
    <recommendedName>
        <fullName evidence="6 19">Adenosylcobinamide-GDP ribazoletransferase</fullName>
        <ecNumber evidence="5 19">2.7.8.26</ecNumber>
    </recommendedName>
    <alternativeName>
        <fullName evidence="16 19">Cobalamin synthase</fullName>
    </alternativeName>
    <alternativeName>
        <fullName evidence="15 19">Cobalamin-5'-phosphate synthase</fullName>
    </alternativeName>
</protein>
<dbReference type="PANTHER" id="PTHR34148:SF1">
    <property type="entry name" value="ADENOSYLCOBINAMIDE-GDP RIBAZOLETRANSFERASE"/>
    <property type="match status" value="1"/>
</dbReference>
<evidence type="ECO:0000256" key="16">
    <source>
        <dbReference type="ARBA" id="ARBA00032853"/>
    </source>
</evidence>
<evidence type="ECO:0000256" key="2">
    <source>
        <dbReference type="ARBA" id="ARBA00004651"/>
    </source>
</evidence>
<evidence type="ECO:0000256" key="7">
    <source>
        <dbReference type="ARBA" id="ARBA00022475"/>
    </source>
</evidence>
<keyword evidence="10 19" id="KW-0812">Transmembrane</keyword>
<dbReference type="HAMAP" id="MF_00719">
    <property type="entry name" value="CobS"/>
    <property type="match status" value="1"/>
</dbReference>
<keyword evidence="11 19" id="KW-0460">Magnesium</keyword>
<comment type="caution">
    <text evidence="20">The sequence shown here is derived from an EMBL/GenBank/DDBJ whole genome shotgun (WGS) entry which is preliminary data.</text>
</comment>
<comment type="subcellular location">
    <subcellularLocation>
        <location evidence="2 19">Cell membrane</location>
        <topology evidence="2 19">Multi-pass membrane protein</topology>
    </subcellularLocation>
</comment>
<evidence type="ECO:0000256" key="14">
    <source>
        <dbReference type="ARBA" id="ARBA00025228"/>
    </source>
</evidence>
<dbReference type="Pfam" id="PF02654">
    <property type="entry name" value="CobS"/>
    <property type="match status" value="1"/>
</dbReference>
<dbReference type="OrthoDB" id="9794626at2"/>
<keyword evidence="9 19" id="KW-0808">Transferase</keyword>
<comment type="catalytic activity">
    <reaction evidence="18 19">
        <text>alpha-ribazole 5'-phosphate + adenosylcob(III)inamide-GDP = adenosylcob(III)alamin 5'-phosphate + GMP + H(+)</text>
        <dbReference type="Rhea" id="RHEA:23560"/>
        <dbReference type="ChEBI" id="CHEBI:15378"/>
        <dbReference type="ChEBI" id="CHEBI:57918"/>
        <dbReference type="ChEBI" id="CHEBI:58115"/>
        <dbReference type="ChEBI" id="CHEBI:60487"/>
        <dbReference type="ChEBI" id="CHEBI:60493"/>
        <dbReference type="EC" id="2.7.8.26"/>
    </reaction>
</comment>
<evidence type="ECO:0000256" key="18">
    <source>
        <dbReference type="ARBA" id="ARBA00049504"/>
    </source>
</evidence>
<evidence type="ECO:0000256" key="6">
    <source>
        <dbReference type="ARBA" id="ARBA00015850"/>
    </source>
</evidence>
<keyword evidence="8 19" id="KW-0169">Cobalamin biosynthesis</keyword>
<dbReference type="GO" id="GO:0008818">
    <property type="term" value="F:cobalamin 5'-phosphate synthase activity"/>
    <property type="evidence" value="ECO:0007669"/>
    <property type="project" value="UniProtKB-UniRule"/>
</dbReference>
<comment type="catalytic activity">
    <reaction evidence="17 19">
        <text>alpha-ribazole + adenosylcob(III)inamide-GDP = adenosylcob(III)alamin + GMP + H(+)</text>
        <dbReference type="Rhea" id="RHEA:16049"/>
        <dbReference type="ChEBI" id="CHEBI:10329"/>
        <dbReference type="ChEBI" id="CHEBI:15378"/>
        <dbReference type="ChEBI" id="CHEBI:18408"/>
        <dbReference type="ChEBI" id="CHEBI:58115"/>
        <dbReference type="ChEBI" id="CHEBI:60487"/>
        <dbReference type="EC" id="2.7.8.26"/>
    </reaction>
</comment>
<feature type="transmembrane region" description="Helical" evidence="19">
    <location>
        <begin position="12"/>
        <end position="31"/>
    </location>
</feature>
<evidence type="ECO:0000256" key="12">
    <source>
        <dbReference type="ARBA" id="ARBA00022989"/>
    </source>
</evidence>
<dbReference type="GO" id="GO:0009236">
    <property type="term" value="P:cobalamin biosynthetic process"/>
    <property type="evidence" value="ECO:0007669"/>
    <property type="project" value="UniProtKB-UniRule"/>
</dbReference>
<evidence type="ECO:0000256" key="3">
    <source>
        <dbReference type="ARBA" id="ARBA00004663"/>
    </source>
</evidence>
<evidence type="ECO:0000256" key="13">
    <source>
        <dbReference type="ARBA" id="ARBA00023136"/>
    </source>
</evidence>
<evidence type="ECO:0000256" key="9">
    <source>
        <dbReference type="ARBA" id="ARBA00022679"/>
    </source>
</evidence>
<dbReference type="PANTHER" id="PTHR34148">
    <property type="entry name" value="ADENOSYLCOBINAMIDE-GDP RIBAZOLETRANSFERASE"/>
    <property type="match status" value="1"/>
</dbReference>
<feature type="transmembrane region" description="Helical" evidence="19">
    <location>
        <begin position="115"/>
        <end position="138"/>
    </location>
</feature>
<dbReference type="UniPathway" id="UPA00148">
    <property type="reaction ID" value="UER00238"/>
</dbReference>
<feature type="transmembrane region" description="Helical" evidence="19">
    <location>
        <begin position="43"/>
        <end position="65"/>
    </location>
</feature>
<evidence type="ECO:0000256" key="4">
    <source>
        <dbReference type="ARBA" id="ARBA00010561"/>
    </source>
</evidence>
<dbReference type="Proteomes" id="UP000298277">
    <property type="component" value="Unassembled WGS sequence"/>
</dbReference>
<dbReference type="RefSeq" id="WP_135590143.1">
    <property type="nucleotide sequence ID" value="NZ_RQEZ01000012.1"/>
</dbReference>
<evidence type="ECO:0000256" key="17">
    <source>
        <dbReference type="ARBA" id="ARBA00048623"/>
    </source>
</evidence>
<evidence type="ECO:0000256" key="19">
    <source>
        <dbReference type="HAMAP-Rule" id="MF_00719"/>
    </source>
</evidence>
<evidence type="ECO:0000256" key="1">
    <source>
        <dbReference type="ARBA" id="ARBA00001946"/>
    </source>
</evidence>
<feature type="transmembrane region" description="Helical" evidence="19">
    <location>
        <begin position="144"/>
        <end position="167"/>
    </location>
</feature>
<dbReference type="EC" id="2.7.8.26" evidence="5 19"/>
<evidence type="ECO:0000313" key="20">
    <source>
        <dbReference type="EMBL" id="TGK28772.1"/>
    </source>
</evidence>
<dbReference type="InterPro" id="IPR003805">
    <property type="entry name" value="CobS"/>
</dbReference>
<dbReference type="EMBL" id="RQFA01000079">
    <property type="protein sequence ID" value="TGK28772.1"/>
    <property type="molecule type" value="Genomic_DNA"/>
</dbReference>
<feature type="transmembrane region" description="Helical" evidence="19">
    <location>
        <begin position="188"/>
        <end position="205"/>
    </location>
</feature>
<comment type="function">
    <text evidence="14 19">Joins adenosylcobinamide-GDP and alpha-ribazole to generate adenosylcobalamin (Ado-cobalamin). Also synthesizes adenosylcobalamin 5'-phosphate from adenosylcobinamide-GDP and alpha-ribazole 5'-phosphate.</text>
</comment>
<evidence type="ECO:0000313" key="21">
    <source>
        <dbReference type="Proteomes" id="UP000298277"/>
    </source>
</evidence>
<comment type="cofactor">
    <cofactor evidence="1 19">
        <name>Mg(2+)</name>
        <dbReference type="ChEBI" id="CHEBI:18420"/>
    </cofactor>
</comment>
<reference evidence="20" key="1">
    <citation type="journal article" date="2019" name="PLoS Negl. Trop. Dis.">
        <title>Revisiting the worldwide diversity of Leptospira species in the environment.</title>
        <authorList>
            <person name="Vincent A.T."/>
            <person name="Schiettekatte O."/>
            <person name="Bourhy P."/>
            <person name="Veyrier F.J."/>
            <person name="Picardeau M."/>
        </authorList>
    </citation>
    <scope>NUCLEOTIDE SEQUENCE [LARGE SCALE GENOMIC DNA]</scope>
    <source>
        <strain evidence="20">201800299</strain>
    </source>
</reference>
<dbReference type="GO" id="GO:0051073">
    <property type="term" value="F:adenosylcobinamide-GDP ribazoletransferase activity"/>
    <property type="evidence" value="ECO:0007669"/>
    <property type="project" value="UniProtKB-UniRule"/>
</dbReference>
<evidence type="ECO:0000256" key="8">
    <source>
        <dbReference type="ARBA" id="ARBA00022573"/>
    </source>
</evidence>
<organism evidence="20 21">
    <name type="scientific">Leptospira gomenensis</name>
    <dbReference type="NCBI Taxonomy" id="2484974"/>
    <lineage>
        <taxon>Bacteria</taxon>
        <taxon>Pseudomonadati</taxon>
        <taxon>Spirochaetota</taxon>
        <taxon>Spirochaetia</taxon>
        <taxon>Leptospirales</taxon>
        <taxon>Leptospiraceae</taxon>
        <taxon>Leptospira</taxon>
    </lineage>
</organism>
<gene>
    <name evidence="19 20" type="primary">cobS</name>
    <name evidence="20" type="ORF">EHQ17_17445</name>
</gene>